<feature type="transmembrane region" description="Helical" evidence="1">
    <location>
        <begin position="122"/>
        <end position="144"/>
    </location>
</feature>
<reference evidence="3" key="1">
    <citation type="submission" date="2016-04" db="EMBL/GenBank/DDBJ databases">
        <title>Comparative genomics of biotechnologically important yeasts.</title>
        <authorList>
            <consortium name="DOE Joint Genome Institute"/>
            <person name="Riley R."/>
            <person name="Haridas S."/>
            <person name="Wolfe K.H."/>
            <person name="Lopes M.R."/>
            <person name="Hittinger C.T."/>
            <person name="Goker M."/>
            <person name="Salamov A."/>
            <person name="Wisecaver J."/>
            <person name="Long T.M."/>
            <person name="Aerts A.L."/>
            <person name="Barry K."/>
            <person name="Choi C."/>
            <person name="Clum A."/>
            <person name="Coughlan A.Y."/>
            <person name="Deshpande S."/>
            <person name="Douglass A.P."/>
            <person name="Hanson S.J."/>
            <person name="Klenk H.-P."/>
            <person name="Labutti K."/>
            <person name="Lapidus A."/>
            <person name="Lindquist E."/>
            <person name="Lipzen A."/>
            <person name="Meier-Kolthoff J.P."/>
            <person name="Ohm R.A."/>
            <person name="Otillar R.P."/>
            <person name="Pangilinan J."/>
            <person name="Peng Y."/>
            <person name="Rokas A."/>
            <person name="Rosa C.A."/>
            <person name="Scheuner C."/>
            <person name="Sibirny A.A."/>
            <person name="Slot J.C."/>
            <person name="Stielow J.B."/>
            <person name="Sun H."/>
            <person name="Kurtzman C.P."/>
            <person name="Blackwell M."/>
            <person name="Grigoriev I.V."/>
            <person name="Jeffries T.W."/>
        </authorList>
    </citation>
    <scope>NUCLEOTIDE SEQUENCE [LARGE SCALE GENOMIC DNA]</scope>
    <source>
        <strain evidence="3">NRRL YB-2248</strain>
    </source>
</reference>
<evidence type="ECO:0000313" key="3">
    <source>
        <dbReference type="Proteomes" id="UP000094801"/>
    </source>
</evidence>
<organism evidence="2 3">
    <name type="scientific">[Candida] arabinofermentans NRRL YB-2248</name>
    <dbReference type="NCBI Taxonomy" id="983967"/>
    <lineage>
        <taxon>Eukaryota</taxon>
        <taxon>Fungi</taxon>
        <taxon>Dikarya</taxon>
        <taxon>Ascomycota</taxon>
        <taxon>Saccharomycotina</taxon>
        <taxon>Pichiomycetes</taxon>
        <taxon>Pichiales</taxon>
        <taxon>Pichiaceae</taxon>
        <taxon>Ogataea</taxon>
        <taxon>Ogataea/Candida clade</taxon>
    </lineage>
</organism>
<dbReference type="Proteomes" id="UP000094801">
    <property type="component" value="Unassembled WGS sequence"/>
</dbReference>
<feature type="transmembrane region" description="Helical" evidence="1">
    <location>
        <begin position="45"/>
        <end position="64"/>
    </location>
</feature>
<sequence>MWQQDQHSFDVSVSLIIHYATLALYGSIGLALVLSPTNPIFKISIACYAGLYSIVSLIYAPIVYFKTLTGQTNDSNKQGLIKRILNFLPMVVEKLSFLLKDLIYFILKFFKIVPQSGIQLNALLVAYFIVTLRKLIALLCWCYVSEEDDNSLRLKAFLGFCFLNLVQHRFIIKNDTSRQTSSSQTSFKDGLKSFFQKSGKNINVEIDKLKFRRNFIFSVNLVLTILLFISMFKLYWEFKEGYTVVISILTKSLLVVDLEFLRTMTFEMGGLELNFKTYNDEFGSHKV</sequence>
<accession>A0A1E4T2P0</accession>
<dbReference type="OrthoDB" id="3992895at2759"/>
<dbReference type="AlphaFoldDB" id="A0A1E4T2P0"/>
<evidence type="ECO:0000313" key="2">
    <source>
        <dbReference type="EMBL" id="ODV85958.1"/>
    </source>
</evidence>
<protein>
    <submittedName>
        <fullName evidence="2">Uncharacterized protein</fullName>
    </submittedName>
</protein>
<feature type="transmembrane region" description="Helical" evidence="1">
    <location>
        <begin position="84"/>
        <end position="110"/>
    </location>
</feature>
<keyword evidence="3" id="KW-1185">Reference proteome</keyword>
<dbReference type="EMBL" id="KV453851">
    <property type="protein sequence ID" value="ODV85958.1"/>
    <property type="molecule type" value="Genomic_DNA"/>
</dbReference>
<keyword evidence="1" id="KW-1133">Transmembrane helix</keyword>
<gene>
    <name evidence="2" type="ORF">CANARDRAFT_7315</name>
</gene>
<feature type="transmembrane region" description="Helical" evidence="1">
    <location>
        <begin position="215"/>
        <end position="236"/>
    </location>
</feature>
<evidence type="ECO:0000256" key="1">
    <source>
        <dbReference type="SAM" id="Phobius"/>
    </source>
</evidence>
<keyword evidence="1" id="KW-0812">Transmembrane</keyword>
<name>A0A1E4T2P0_9ASCO</name>
<keyword evidence="1" id="KW-0472">Membrane</keyword>
<proteinExistence type="predicted"/>
<feature type="transmembrane region" description="Helical" evidence="1">
    <location>
        <begin position="12"/>
        <end position="33"/>
    </location>
</feature>